<comment type="cofactor">
    <cofactor evidence="1">
        <name>Mg(2+)</name>
        <dbReference type="ChEBI" id="CHEBI:18420"/>
    </cofactor>
</comment>
<dbReference type="SFLD" id="SFLDG01129">
    <property type="entry name" value="C1.5:_HAD__Beta-PGM__Phosphata"/>
    <property type="match status" value="1"/>
</dbReference>
<dbReference type="OrthoDB" id="9782449at2"/>
<evidence type="ECO:0000256" key="4">
    <source>
        <dbReference type="ARBA" id="ARBA00022842"/>
    </source>
</evidence>
<accession>C4LCJ0</accession>
<dbReference type="InterPro" id="IPR041492">
    <property type="entry name" value="HAD_2"/>
</dbReference>
<dbReference type="RefSeq" id="WP_015879943.1">
    <property type="nucleotide sequence ID" value="NC_012691.1"/>
</dbReference>
<reference evidence="6 7" key="2">
    <citation type="journal article" date="2011" name="Stand. Genomic Sci.">
        <title>Complete genome sequence of Tolumonas auensis type strain (TA 4).</title>
        <authorList>
            <person name="Chertkov O."/>
            <person name="Copeland A."/>
            <person name="Lucas S."/>
            <person name="Lapidus A."/>
            <person name="Berry K.W."/>
            <person name="Detter J.C."/>
            <person name="Del Rio T.G."/>
            <person name="Hammon N."/>
            <person name="Dalin E."/>
            <person name="Tice H."/>
            <person name="Pitluck S."/>
            <person name="Richardson P."/>
            <person name="Bruce D."/>
            <person name="Goodwin L."/>
            <person name="Han C."/>
            <person name="Tapia R."/>
            <person name="Saunders E."/>
            <person name="Schmutz J."/>
            <person name="Brettin T."/>
            <person name="Larimer F."/>
            <person name="Land M."/>
            <person name="Hauser L."/>
            <person name="Spring S."/>
            <person name="Rohde M."/>
            <person name="Kyrpides N.C."/>
            <person name="Ivanova N."/>
            <person name="Goker M."/>
            <person name="Beller H.R."/>
            <person name="Klenk H.P."/>
            <person name="Woyke T."/>
        </authorList>
    </citation>
    <scope>NUCLEOTIDE SEQUENCE [LARGE SCALE GENOMIC DNA]</scope>
    <source>
        <strain evidence="7">DSM 9187 / TA4</strain>
    </source>
</reference>
<evidence type="ECO:0000256" key="3">
    <source>
        <dbReference type="ARBA" id="ARBA00022723"/>
    </source>
</evidence>
<keyword evidence="7" id="KW-1185">Reference proteome</keyword>
<name>C4LCJ0_TOLAT</name>
<evidence type="ECO:0000256" key="2">
    <source>
        <dbReference type="ARBA" id="ARBA00006171"/>
    </source>
</evidence>
<protein>
    <submittedName>
        <fullName evidence="6">HAD-superfamily hydrolase, subfamily IA, variant 3</fullName>
    </submittedName>
</protein>
<dbReference type="InterPro" id="IPR006439">
    <property type="entry name" value="HAD-SF_hydro_IA"/>
</dbReference>
<keyword evidence="6" id="KW-0378">Hydrolase</keyword>
<dbReference type="PANTHER" id="PTHR46193:SF18">
    <property type="entry name" value="HEXITOL PHOSPHATASE B"/>
    <property type="match status" value="1"/>
</dbReference>
<gene>
    <name evidence="6" type="ordered locus">Tola_2905</name>
</gene>
<keyword evidence="5" id="KW-0119">Carbohydrate metabolism</keyword>
<dbReference type="SUPFAM" id="SSF56784">
    <property type="entry name" value="HAD-like"/>
    <property type="match status" value="1"/>
</dbReference>
<dbReference type="Proteomes" id="UP000009073">
    <property type="component" value="Chromosome"/>
</dbReference>
<reference evidence="7" key="1">
    <citation type="submission" date="2009-05" db="EMBL/GenBank/DDBJ databases">
        <title>Complete sequence of Tolumonas auensis DSM 9187.</title>
        <authorList>
            <consortium name="US DOE Joint Genome Institute"/>
            <person name="Lucas S."/>
            <person name="Copeland A."/>
            <person name="Lapidus A."/>
            <person name="Glavina del Rio T."/>
            <person name="Tice H."/>
            <person name="Bruce D."/>
            <person name="Goodwin L."/>
            <person name="Pitluck S."/>
            <person name="Chertkov O."/>
            <person name="Brettin T."/>
            <person name="Detter J.C."/>
            <person name="Han C."/>
            <person name="Larimer F."/>
            <person name="Land M."/>
            <person name="Hauser L."/>
            <person name="Kyrpides N."/>
            <person name="Mikhailova N."/>
            <person name="Spring S."/>
            <person name="Beller H."/>
        </authorList>
    </citation>
    <scope>NUCLEOTIDE SEQUENCE [LARGE SCALE GENOMIC DNA]</scope>
    <source>
        <strain evidence="7">DSM 9187 / TA4</strain>
    </source>
</reference>
<evidence type="ECO:0000256" key="1">
    <source>
        <dbReference type="ARBA" id="ARBA00001946"/>
    </source>
</evidence>
<organism evidence="6 7">
    <name type="scientific">Tolumonas auensis (strain DSM 9187 / NBRC 110442 / TA 4)</name>
    <dbReference type="NCBI Taxonomy" id="595494"/>
    <lineage>
        <taxon>Bacteria</taxon>
        <taxon>Pseudomonadati</taxon>
        <taxon>Pseudomonadota</taxon>
        <taxon>Gammaproteobacteria</taxon>
        <taxon>Aeromonadales</taxon>
        <taxon>Aeromonadaceae</taxon>
        <taxon>Tolumonas</taxon>
    </lineage>
</organism>
<dbReference type="PANTHER" id="PTHR46193">
    <property type="entry name" value="6-PHOSPHOGLUCONATE PHOSPHATASE"/>
    <property type="match status" value="1"/>
</dbReference>
<evidence type="ECO:0000313" key="7">
    <source>
        <dbReference type="Proteomes" id="UP000009073"/>
    </source>
</evidence>
<comment type="similarity">
    <text evidence="2">Belongs to the HAD-like hydrolase superfamily. CbbY/CbbZ/Gph/YieH family.</text>
</comment>
<dbReference type="InterPro" id="IPR051600">
    <property type="entry name" value="Beta-PGM-like"/>
</dbReference>
<sequence length="230" mass="24756">MNTSAGRKPLKAIFFDFDGTLVNSEPLHFQMWQQVLAAYGVGLTVEQYKEHYAGVPTTLNAEDMVRRFALPVPYNVISDAKKSLTRAVVASAGFPLMPAVRDILAHFSGHDLKLGIVTGAARRNVDVTLRVHALHDYFSVIVSGEDISRNKPAPDCYLLAMAQLGITPAECLTFEDTESGVRAAASAGVACLAVPTPMSAHHDFSTAEGVFASLQEASAWVDTTFLTGTK</sequence>
<dbReference type="GO" id="GO:0046872">
    <property type="term" value="F:metal ion binding"/>
    <property type="evidence" value="ECO:0007669"/>
    <property type="project" value="UniProtKB-KW"/>
</dbReference>
<dbReference type="PROSITE" id="PS01228">
    <property type="entry name" value="COF_1"/>
    <property type="match status" value="1"/>
</dbReference>
<dbReference type="NCBIfam" id="TIGR01509">
    <property type="entry name" value="HAD-SF-IA-v3"/>
    <property type="match status" value="1"/>
</dbReference>
<dbReference type="SFLD" id="SFLDS00003">
    <property type="entry name" value="Haloacid_Dehalogenase"/>
    <property type="match status" value="1"/>
</dbReference>
<evidence type="ECO:0000256" key="5">
    <source>
        <dbReference type="ARBA" id="ARBA00023277"/>
    </source>
</evidence>
<dbReference type="Gene3D" id="1.10.150.240">
    <property type="entry name" value="Putative phosphatase, domain 2"/>
    <property type="match status" value="1"/>
</dbReference>
<evidence type="ECO:0000313" key="6">
    <source>
        <dbReference type="EMBL" id="ACQ94494.1"/>
    </source>
</evidence>
<dbReference type="NCBIfam" id="TIGR01549">
    <property type="entry name" value="HAD-SF-IA-v1"/>
    <property type="match status" value="1"/>
</dbReference>
<dbReference type="SFLD" id="SFLDG01135">
    <property type="entry name" value="C1.5.6:_HAD__Beta-PGM__Phospha"/>
    <property type="match status" value="1"/>
</dbReference>
<dbReference type="InterPro" id="IPR023198">
    <property type="entry name" value="PGP-like_dom2"/>
</dbReference>
<dbReference type="eggNOG" id="COG0637">
    <property type="taxonomic scope" value="Bacteria"/>
</dbReference>
<dbReference type="InterPro" id="IPR036412">
    <property type="entry name" value="HAD-like_sf"/>
</dbReference>
<dbReference type="GO" id="GO:0016787">
    <property type="term" value="F:hydrolase activity"/>
    <property type="evidence" value="ECO:0007669"/>
    <property type="project" value="UniProtKB-KW"/>
</dbReference>
<dbReference type="EMBL" id="CP001616">
    <property type="protein sequence ID" value="ACQ94494.1"/>
    <property type="molecule type" value="Genomic_DNA"/>
</dbReference>
<dbReference type="KEGG" id="tau:Tola_2905"/>
<dbReference type="InterPro" id="IPR023214">
    <property type="entry name" value="HAD_sf"/>
</dbReference>
<dbReference type="AlphaFoldDB" id="C4LCJ0"/>
<keyword evidence="3" id="KW-0479">Metal-binding</keyword>
<dbReference type="HOGENOM" id="CLU_045011_13_3_6"/>
<dbReference type="CDD" id="cd07505">
    <property type="entry name" value="HAD_BPGM-like"/>
    <property type="match status" value="1"/>
</dbReference>
<proteinExistence type="inferred from homology"/>
<dbReference type="Gene3D" id="3.40.50.1000">
    <property type="entry name" value="HAD superfamily/HAD-like"/>
    <property type="match status" value="1"/>
</dbReference>
<keyword evidence="4" id="KW-0460">Magnesium</keyword>
<dbReference type="Pfam" id="PF13419">
    <property type="entry name" value="HAD_2"/>
    <property type="match status" value="1"/>
</dbReference>